<evidence type="ECO:0000313" key="2">
    <source>
        <dbReference type="EMBL" id="OWM62710.1"/>
    </source>
</evidence>
<protein>
    <submittedName>
        <fullName evidence="2">Uncharacterized protein</fullName>
    </submittedName>
</protein>
<organism evidence="2 3">
    <name type="scientific">Punica granatum</name>
    <name type="common">Pomegranate</name>
    <dbReference type="NCBI Taxonomy" id="22663"/>
    <lineage>
        <taxon>Eukaryota</taxon>
        <taxon>Viridiplantae</taxon>
        <taxon>Streptophyta</taxon>
        <taxon>Embryophyta</taxon>
        <taxon>Tracheophyta</taxon>
        <taxon>Spermatophyta</taxon>
        <taxon>Magnoliopsida</taxon>
        <taxon>eudicotyledons</taxon>
        <taxon>Gunneridae</taxon>
        <taxon>Pentapetalae</taxon>
        <taxon>rosids</taxon>
        <taxon>malvids</taxon>
        <taxon>Myrtales</taxon>
        <taxon>Lythraceae</taxon>
        <taxon>Punica</taxon>
    </lineage>
</organism>
<dbReference type="Proteomes" id="UP000197138">
    <property type="component" value="Unassembled WGS sequence"/>
</dbReference>
<sequence>MSRPCPRPDEEDCKLPIGRGQRPVSQTASISIAEGQGGSNDIYDQHVVPFKLGKYSGEKACGKCC</sequence>
<dbReference type="AlphaFoldDB" id="A0A218VRJ2"/>
<dbReference type="EMBL" id="MTKT01006319">
    <property type="protein sequence ID" value="OWM62710.1"/>
    <property type="molecule type" value="Genomic_DNA"/>
</dbReference>
<gene>
    <name evidence="2" type="ORF">CDL15_Pgr020004</name>
</gene>
<evidence type="ECO:0000313" key="3">
    <source>
        <dbReference type="Proteomes" id="UP000197138"/>
    </source>
</evidence>
<comment type="caution">
    <text evidence="2">The sequence shown here is derived from an EMBL/GenBank/DDBJ whole genome shotgun (WGS) entry which is preliminary data.</text>
</comment>
<name>A0A218VRJ2_PUNGR</name>
<accession>A0A218VRJ2</accession>
<feature type="region of interest" description="Disordered" evidence="1">
    <location>
        <begin position="1"/>
        <end position="28"/>
    </location>
</feature>
<proteinExistence type="predicted"/>
<evidence type="ECO:0000256" key="1">
    <source>
        <dbReference type="SAM" id="MobiDB-lite"/>
    </source>
</evidence>
<reference evidence="3" key="1">
    <citation type="journal article" date="2017" name="Plant J.">
        <title>The pomegranate (Punica granatum L.) genome and the genomics of punicalagin biosynthesis.</title>
        <authorList>
            <person name="Qin G."/>
            <person name="Xu C."/>
            <person name="Ming R."/>
            <person name="Tang H."/>
            <person name="Guyot R."/>
            <person name="Kramer E.M."/>
            <person name="Hu Y."/>
            <person name="Yi X."/>
            <person name="Qi Y."/>
            <person name="Xu X."/>
            <person name="Gao Z."/>
            <person name="Pan H."/>
            <person name="Jian J."/>
            <person name="Tian Y."/>
            <person name="Yue Z."/>
            <person name="Xu Y."/>
        </authorList>
    </citation>
    <scope>NUCLEOTIDE SEQUENCE [LARGE SCALE GENOMIC DNA]</scope>
    <source>
        <strain evidence="3">cv. Dabenzi</strain>
    </source>
</reference>